<dbReference type="Proteomes" id="UP000178187">
    <property type="component" value="Unassembled WGS sequence"/>
</dbReference>
<gene>
    <name evidence="1" type="ORF">A3G33_04765</name>
</gene>
<comment type="caution">
    <text evidence="1">The sequence shown here is derived from an EMBL/GenBank/DDBJ whole genome shotgun (WGS) entry which is preliminary data.</text>
</comment>
<name>A0A1G1KQR8_9BACT</name>
<proteinExistence type="predicted"/>
<sequence length="121" mass="13348">MQKLRVVFLVLVGLLIIQLSAQAIGPTRLVVGKFKAADEAAKTLTVVEMMGPEKDQDITLTTDDKTEYIGFQGVSELVADDMVYVAYRHDSEAKVNLALSIQRRAAKPVQPKAEEKTEEKS</sequence>
<reference evidence="1 2" key="1">
    <citation type="journal article" date="2016" name="Nat. Commun.">
        <title>Thousands of microbial genomes shed light on interconnected biogeochemical processes in an aquifer system.</title>
        <authorList>
            <person name="Anantharaman K."/>
            <person name="Brown C.T."/>
            <person name="Hug L.A."/>
            <person name="Sharon I."/>
            <person name="Castelle C.J."/>
            <person name="Probst A.J."/>
            <person name="Thomas B.C."/>
            <person name="Singh A."/>
            <person name="Wilkins M.J."/>
            <person name="Karaoz U."/>
            <person name="Brodie E.L."/>
            <person name="Williams K.H."/>
            <person name="Hubbard S.S."/>
            <person name="Banfield J.F."/>
        </authorList>
    </citation>
    <scope>NUCLEOTIDE SEQUENCE [LARGE SCALE GENOMIC DNA]</scope>
</reference>
<evidence type="ECO:0008006" key="3">
    <source>
        <dbReference type="Google" id="ProtNLM"/>
    </source>
</evidence>
<protein>
    <recommendedName>
        <fullName evidence="3">DUF5666 domain-containing protein</fullName>
    </recommendedName>
</protein>
<evidence type="ECO:0000313" key="2">
    <source>
        <dbReference type="Proteomes" id="UP000178187"/>
    </source>
</evidence>
<accession>A0A1G1KQR8</accession>
<dbReference type="AlphaFoldDB" id="A0A1G1KQR8"/>
<dbReference type="EMBL" id="MHFR01000068">
    <property type="protein sequence ID" value="OGW95246.1"/>
    <property type="molecule type" value="Genomic_DNA"/>
</dbReference>
<evidence type="ECO:0000313" key="1">
    <source>
        <dbReference type="EMBL" id="OGW95246.1"/>
    </source>
</evidence>
<organism evidence="1 2">
    <name type="scientific">Candidatus Danuiimicrobium aquiferis</name>
    <dbReference type="NCBI Taxonomy" id="1801832"/>
    <lineage>
        <taxon>Bacteria</taxon>
        <taxon>Pseudomonadati</taxon>
        <taxon>Candidatus Omnitrophota</taxon>
        <taxon>Candidatus Danuiimicrobium</taxon>
    </lineage>
</organism>